<accession>A0A557S1A3</accession>
<dbReference type="AlphaFoldDB" id="A0A557S1A3"/>
<gene>
    <name evidence="2" type="ORF">FHP88_14325</name>
</gene>
<dbReference type="OrthoDB" id="9807853at2"/>
<proteinExistence type="predicted"/>
<dbReference type="Pfam" id="PF13776">
    <property type="entry name" value="DUF4172"/>
    <property type="match status" value="1"/>
</dbReference>
<feature type="domain" description="DUF4172" evidence="1">
    <location>
        <begin position="3"/>
        <end position="30"/>
    </location>
</feature>
<protein>
    <submittedName>
        <fullName evidence="2">DUF4172 domain-containing protein</fullName>
    </submittedName>
</protein>
<dbReference type="EMBL" id="VMNH01000022">
    <property type="protein sequence ID" value="TVO71201.1"/>
    <property type="molecule type" value="Genomic_DNA"/>
</dbReference>
<reference evidence="2 3" key="1">
    <citation type="submission" date="2019-07" db="EMBL/GenBank/DDBJ databases">
        <title>The pathways for chlorine oxyanion respiration interact through the shared metabolite chlorate.</title>
        <authorList>
            <person name="Barnum T.P."/>
            <person name="Cheng Y."/>
            <person name="Hill K.A."/>
            <person name="Lucas L.N."/>
            <person name="Carlson H.K."/>
            <person name="Coates J.D."/>
        </authorList>
    </citation>
    <scope>NUCLEOTIDE SEQUENCE [LARGE SCALE GENOMIC DNA]</scope>
    <source>
        <strain evidence="2 3">BK-1</strain>
    </source>
</reference>
<organism evidence="2 3">
    <name type="scientific">Sedimenticola selenatireducens</name>
    <dbReference type="NCBI Taxonomy" id="191960"/>
    <lineage>
        <taxon>Bacteria</taxon>
        <taxon>Pseudomonadati</taxon>
        <taxon>Pseudomonadota</taxon>
        <taxon>Gammaproteobacteria</taxon>
        <taxon>Chromatiales</taxon>
        <taxon>Sedimenticolaceae</taxon>
        <taxon>Sedimenticola</taxon>
    </lineage>
</organism>
<sequence length="32" mass="4046">MTWIWQQPGWPDFCYDNRALNDRELEFRLKSE</sequence>
<dbReference type="InterPro" id="IPR025230">
    <property type="entry name" value="DUF4172"/>
</dbReference>
<evidence type="ECO:0000313" key="2">
    <source>
        <dbReference type="EMBL" id="TVO71201.1"/>
    </source>
</evidence>
<name>A0A557S1A3_9GAMM</name>
<evidence type="ECO:0000259" key="1">
    <source>
        <dbReference type="Pfam" id="PF13776"/>
    </source>
</evidence>
<keyword evidence="3" id="KW-1185">Reference proteome</keyword>
<dbReference type="Proteomes" id="UP000316649">
    <property type="component" value="Unassembled WGS sequence"/>
</dbReference>
<comment type="caution">
    <text evidence="2">The sequence shown here is derived from an EMBL/GenBank/DDBJ whole genome shotgun (WGS) entry which is preliminary data.</text>
</comment>
<evidence type="ECO:0000313" key="3">
    <source>
        <dbReference type="Proteomes" id="UP000316649"/>
    </source>
</evidence>